<proteinExistence type="predicted"/>
<gene>
    <name evidence="1" type="ORF">V6N12_015005</name>
</gene>
<dbReference type="EMBL" id="JBBPBM010000024">
    <property type="protein sequence ID" value="KAK8542408.1"/>
    <property type="molecule type" value="Genomic_DNA"/>
</dbReference>
<evidence type="ECO:0000313" key="2">
    <source>
        <dbReference type="Proteomes" id="UP001472677"/>
    </source>
</evidence>
<organism evidence="1 2">
    <name type="scientific">Hibiscus sabdariffa</name>
    <name type="common">roselle</name>
    <dbReference type="NCBI Taxonomy" id="183260"/>
    <lineage>
        <taxon>Eukaryota</taxon>
        <taxon>Viridiplantae</taxon>
        <taxon>Streptophyta</taxon>
        <taxon>Embryophyta</taxon>
        <taxon>Tracheophyta</taxon>
        <taxon>Spermatophyta</taxon>
        <taxon>Magnoliopsida</taxon>
        <taxon>eudicotyledons</taxon>
        <taxon>Gunneridae</taxon>
        <taxon>Pentapetalae</taxon>
        <taxon>rosids</taxon>
        <taxon>malvids</taxon>
        <taxon>Malvales</taxon>
        <taxon>Malvaceae</taxon>
        <taxon>Malvoideae</taxon>
        <taxon>Hibiscus</taxon>
    </lineage>
</organism>
<protein>
    <recommendedName>
        <fullName evidence="3">RNase H type-1 domain-containing protein</fullName>
    </recommendedName>
</protein>
<keyword evidence="2" id="KW-1185">Reference proteome</keyword>
<evidence type="ECO:0000313" key="1">
    <source>
        <dbReference type="EMBL" id="KAK8542408.1"/>
    </source>
</evidence>
<comment type="caution">
    <text evidence="1">The sequence shown here is derived from an EMBL/GenBank/DDBJ whole genome shotgun (WGS) entry which is preliminary data.</text>
</comment>
<evidence type="ECO:0008006" key="3">
    <source>
        <dbReference type="Google" id="ProtNLM"/>
    </source>
</evidence>
<reference evidence="1 2" key="1">
    <citation type="journal article" date="2024" name="G3 (Bethesda)">
        <title>Genome assembly of Hibiscus sabdariffa L. provides insights into metabolisms of medicinal natural products.</title>
        <authorList>
            <person name="Kim T."/>
        </authorList>
    </citation>
    <scope>NUCLEOTIDE SEQUENCE [LARGE SCALE GENOMIC DNA]</scope>
    <source>
        <strain evidence="1">TK-2024</strain>
        <tissue evidence="1">Old leaves</tissue>
    </source>
</reference>
<name>A0ABR2DLW5_9ROSI</name>
<accession>A0ABR2DLW5</accession>
<sequence>METVSQMADGFGNWLWDKFQHLLPTTILLRIAASNGPLRSAVSDTVGWKLRQDMQFSVKSAYATRCGATAGVNEKLWSVIHKFRGLQRVKVFLWCCAKDIDHLFRKCPISVLCWSAVVKADKLDEFLSMPVHEWVLRNLSDNSYFAFVGINWDVLFGSILWNIWCNRNTVIFDKSENEAASILANSRRPTAICCTEVAVPNKVSRVLSGGRAGAASRHDAAIGSVSRSWIRPEEGWIKINTDVNFLESGSARNSCMPILLRHFEDFRFTHIRCKDNKVTDRLCDYASSLDFEIHVLKFPTDALVRLLLADAG</sequence>
<dbReference type="Proteomes" id="UP001472677">
    <property type="component" value="Unassembled WGS sequence"/>
</dbReference>